<dbReference type="EMBL" id="VDLY02000011">
    <property type="protein sequence ID" value="KAB8163875.1"/>
    <property type="molecule type" value="Genomic_DNA"/>
</dbReference>
<dbReference type="Pfam" id="PF03795">
    <property type="entry name" value="YCII"/>
    <property type="match status" value="1"/>
</dbReference>
<dbReference type="RefSeq" id="WP_139669850.1">
    <property type="nucleotide sequence ID" value="NZ_VDLY02000011.1"/>
</dbReference>
<evidence type="ECO:0000256" key="1">
    <source>
        <dbReference type="ARBA" id="ARBA00007689"/>
    </source>
</evidence>
<evidence type="ECO:0000259" key="2">
    <source>
        <dbReference type="Pfam" id="PF03795"/>
    </source>
</evidence>
<evidence type="ECO:0000313" key="3">
    <source>
        <dbReference type="EMBL" id="KAB8163875.1"/>
    </source>
</evidence>
<feature type="domain" description="YCII-related" evidence="2">
    <location>
        <begin position="20"/>
        <end position="90"/>
    </location>
</feature>
<dbReference type="Gene3D" id="3.30.70.1060">
    <property type="entry name" value="Dimeric alpha+beta barrel"/>
    <property type="match status" value="1"/>
</dbReference>
<protein>
    <recommendedName>
        <fullName evidence="2">YCII-related domain-containing protein</fullName>
    </recommendedName>
</protein>
<accession>A0A5N6A664</accession>
<comment type="similarity">
    <text evidence="1">Belongs to the YciI family.</text>
</comment>
<dbReference type="PANTHER" id="PTHR37828">
    <property type="entry name" value="GSR2449 PROTEIN"/>
    <property type="match status" value="1"/>
</dbReference>
<dbReference type="AlphaFoldDB" id="A0A5N6A664"/>
<dbReference type="Proteomes" id="UP000314251">
    <property type="component" value="Unassembled WGS sequence"/>
</dbReference>
<comment type="caution">
    <text evidence="3">The sequence shown here is derived from an EMBL/GenBank/DDBJ whole genome shotgun (WGS) entry which is preliminary data.</text>
</comment>
<dbReference type="SUPFAM" id="SSF54909">
    <property type="entry name" value="Dimeric alpha+beta barrel"/>
    <property type="match status" value="1"/>
</dbReference>
<name>A0A5N6A664_9ACTN</name>
<proteinExistence type="inferred from homology"/>
<gene>
    <name evidence="3" type="ORF">FH607_018280</name>
</gene>
<organism evidence="3 4">
    <name type="scientific">Streptomyces mimosae</name>
    <dbReference type="NCBI Taxonomy" id="2586635"/>
    <lineage>
        <taxon>Bacteria</taxon>
        <taxon>Bacillati</taxon>
        <taxon>Actinomycetota</taxon>
        <taxon>Actinomycetes</taxon>
        <taxon>Kitasatosporales</taxon>
        <taxon>Streptomycetaceae</taxon>
        <taxon>Streptomyces</taxon>
    </lineage>
</organism>
<sequence length="111" mass="11486">MPPAAGKVPPLHLLALRYTASEREAAPHVADHVAFLERHHAEGVFLLSGQTVPTEDGGVILVAGVDRATAEAVAARDPFVRAGVARYTVTTVEPGRVHPALAALLGTAGLP</sequence>
<dbReference type="OrthoDB" id="9814407at2"/>
<evidence type="ECO:0000313" key="4">
    <source>
        <dbReference type="Proteomes" id="UP000314251"/>
    </source>
</evidence>
<keyword evidence="4" id="KW-1185">Reference proteome</keyword>
<reference evidence="3" key="1">
    <citation type="submission" date="2019-10" db="EMBL/GenBank/DDBJ databases">
        <title>Nonomuraea sp. nov., isolated from Phyllanthus amarus.</title>
        <authorList>
            <person name="Klykleung N."/>
            <person name="Tanasupawat S."/>
        </authorList>
    </citation>
    <scope>NUCLEOTIDE SEQUENCE [LARGE SCALE GENOMIC DNA]</scope>
    <source>
        <strain evidence="3">3MP-10</strain>
    </source>
</reference>
<dbReference type="PANTHER" id="PTHR37828:SF1">
    <property type="entry name" value="YCII-RELATED DOMAIN-CONTAINING PROTEIN"/>
    <property type="match status" value="1"/>
</dbReference>
<dbReference type="InterPro" id="IPR005545">
    <property type="entry name" value="YCII"/>
</dbReference>
<dbReference type="InterPro" id="IPR011008">
    <property type="entry name" value="Dimeric_a/b-barrel"/>
</dbReference>